<dbReference type="InterPro" id="IPR036525">
    <property type="entry name" value="Tubulin/FtsZ_GTPase_sf"/>
</dbReference>
<evidence type="ECO:0000313" key="8">
    <source>
        <dbReference type="Proteomes" id="UP000275408"/>
    </source>
</evidence>
<sequence>SISNNMAGSLTREVITLQFGHYSNFVGTHWWNIQESSFCYDPSSSFQQEINHDVLFREGLTLHGDQTYTPRLLVFDLKGSLKNLPKYGTLYQTPSDGHETLWEGAVSVHESEPEPKNEFQMDLEAVLESENDRETEVSVDNRTLDQDPVDKNPREKYYDLDKNVSVWSDFLGTCLHPKSIQLVRDYLHGGSTSPFDVFGYGQSVAKDEHFYDEFESNLHFFVEECDSLQGFQIFSDVYNGFGGISSQLLEDLRDEYGNKSFLTFGVTPTEFPKETHKGAVHRILNSALSFGQLALNSDLFVPMSLAQEVWPHLGQARDFPLLDYKPALSYHTSAVLGACVDTITMPYRLLTPQAVNMNSFVNSVAFGERKIASLSLTFPLPIKDAIPLSSLLGSTLSRNGTEFLQSVTPGISHSSSLISQSAVIRGIPASLTHTPQQNIQSQNSVLHENPFEVCTTASEMVQTFLQNLHPQTQPVCWNVNQTFMVKPPFPNIFGSRVTNDGLVVDGYTRSESVRVSQTSVLSRLETNSGIASMLLSLIQWAKRVNISKHYLFLESGTEEETFKEMLEDLTSLSQRYVNP</sequence>
<organism evidence="7 8">
    <name type="scientific">Pocillopora damicornis</name>
    <name type="common">Cauliflower coral</name>
    <name type="synonym">Millepora damicornis</name>
    <dbReference type="NCBI Taxonomy" id="46731"/>
    <lineage>
        <taxon>Eukaryota</taxon>
        <taxon>Metazoa</taxon>
        <taxon>Cnidaria</taxon>
        <taxon>Anthozoa</taxon>
        <taxon>Hexacorallia</taxon>
        <taxon>Scleractinia</taxon>
        <taxon>Astrocoeniina</taxon>
        <taxon>Pocilloporidae</taxon>
        <taxon>Pocillopora</taxon>
    </lineage>
</organism>
<dbReference type="GO" id="GO:0005739">
    <property type="term" value="C:mitochondrion"/>
    <property type="evidence" value="ECO:0007669"/>
    <property type="project" value="UniProtKB-SubCell"/>
</dbReference>
<dbReference type="PANTHER" id="PTHR13391">
    <property type="entry name" value="MITOCHONDRIAL DISTRIBUTION REGULATOR MISATO"/>
    <property type="match status" value="1"/>
</dbReference>
<dbReference type="STRING" id="46731.A0A3M6V1M8"/>
<evidence type="ECO:0000256" key="4">
    <source>
        <dbReference type="SAM" id="MobiDB-lite"/>
    </source>
</evidence>
<comment type="subcellular location">
    <subcellularLocation>
        <location evidence="1">Mitochondrion</location>
    </subcellularLocation>
</comment>
<evidence type="ECO:0008006" key="9">
    <source>
        <dbReference type="Google" id="ProtNLM"/>
    </source>
</evidence>
<dbReference type="GO" id="GO:0007005">
    <property type="term" value="P:mitochondrion organization"/>
    <property type="evidence" value="ECO:0007669"/>
    <property type="project" value="InterPro"/>
</dbReference>
<evidence type="ECO:0000259" key="5">
    <source>
        <dbReference type="Pfam" id="PF10644"/>
    </source>
</evidence>
<name>A0A3M6V1M8_POCDA</name>
<evidence type="ECO:0000259" key="6">
    <source>
        <dbReference type="Pfam" id="PF14881"/>
    </source>
</evidence>
<dbReference type="EMBL" id="RCHS01000275">
    <property type="protein sequence ID" value="RMX59802.1"/>
    <property type="molecule type" value="Genomic_DNA"/>
</dbReference>
<dbReference type="PANTHER" id="PTHR13391:SF0">
    <property type="entry name" value="PROTEIN MISATO HOMOLOG 1"/>
    <property type="match status" value="1"/>
</dbReference>
<dbReference type="Proteomes" id="UP000275408">
    <property type="component" value="Unassembled WGS sequence"/>
</dbReference>
<feature type="domain" description="Misato Segment II tubulin-like" evidence="5">
    <location>
        <begin position="12"/>
        <end position="124"/>
    </location>
</feature>
<protein>
    <recommendedName>
        <fullName evidence="9">Protein misato homolog 1</fullName>
    </recommendedName>
</protein>
<dbReference type="OrthoDB" id="271881at2759"/>
<keyword evidence="8" id="KW-1185">Reference proteome</keyword>
<dbReference type="Pfam" id="PF14881">
    <property type="entry name" value="Tubulin_3"/>
    <property type="match status" value="1"/>
</dbReference>
<dbReference type="Gene3D" id="3.40.50.1440">
    <property type="entry name" value="Tubulin/FtsZ, GTPase domain"/>
    <property type="match status" value="1"/>
</dbReference>
<proteinExistence type="inferred from homology"/>
<evidence type="ECO:0000313" key="7">
    <source>
        <dbReference type="EMBL" id="RMX59802.1"/>
    </source>
</evidence>
<reference evidence="7 8" key="1">
    <citation type="journal article" date="2018" name="Sci. Rep.">
        <title>Comparative analysis of the Pocillopora damicornis genome highlights role of immune system in coral evolution.</title>
        <authorList>
            <person name="Cunning R."/>
            <person name="Bay R.A."/>
            <person name="Gillette P."/>
            <person name="Baker A.C."/>
            <person name="Traylor-Knowles N."/>
        </authorList>
    </citation>
    <scope>NUCLEOTIDE SEQUENCE [LARGE SCALE GENOMIC DNA]</scope>
    <source>
        <strain evidence="7">RSMAS</strain>
        <tissue evidence="7">Whole animal</tissue>
    </source>
</reference>
<keyword evidence="3" id="KW-0496">Mitochondrion</keyword>
<evidence type="ECO:0000256" key="1">
    <source>
        <dbReference type="ARBA" id="ARBA00004173"/>
    </source>
</evidence>
<dbReference type="CDD" id="cd06060">
    <property type="entry name" value="misato"/>
    <property type="match status" value="1"/>
</dbReference>
<dbReference type="Pfam" id="PF10644">
    <property type="entry name" value="Misat_Tub_SegII"/>
    <property type="match status" value="1"/>
</dbReference>
<accession>A0A3M6V1M8</accession>
<comment type="similarity">
    <text evidence="2">Belongs to the misato family.</text>
</comment>
<evidence type="ECO:0000256" key="2">
    <source>
        <dbReference type="ARBA" id="ARBA00008507"/>
    </source>
</evidence>
<dbReference type="InterPro" id="IPR029209">
    <property type="entry name" value="DML1/Misato_tubulin"/>
</dbReference>
<feature type="domain" description="DML1/Misato tubulin" evidence="6">
    <location>
        <begin position="163"/>
        <end position="349"/>
    </location>
</feature>
<gene>
    <name evidence="7" type="ORF">pdam_00007294</name>
</gene>
<dbReference type="InterPro" id="IPR019605">
    <property type="entry name" value="Misato_II_tubulin-like"/>
</dbReference>
<evidence type="ECO:0000256" key="3">
    <source>
        <dbReference type="ARBA" id="ARBA00023128"/>
    </source>
</evidence>
<dbReference type="InterPro" id="IPR049942">
    <property type="entry name" value="DML1/Misato"/>
</dbReference>
<comment type="caution">
    <text evidence="7">The sequence shown here is derived from an EMBL/GenBank/DDBJ whole genome shotgun (WGS) entry which is preliminary data.</text>
</comment>
<dbReference type="AlphaFoldDB" id="A0A3M6V1M8"/>
<feature type="non-terminal residue" evidence="7">
    <location>
        <position position="1"/>
    </location>
</feature>
<dbReference type="SUPFAM" id="SSF52490">
    <property type="entry name" value="Tubulin nucleotide-binding domain-like"/>
    <property type="match status" value="1"/>
</dbReference>
<feature type="region of interest" description="Disordered" evidence="4">
    <location>
        <begin position="130"/>
        <end position="150"/>
    </location>
</feature>